<evidence type="ECO:0000313" key="4">
    <source>
        <dbReference type="RefSeq" id="XP_018491088.1"/>
    </source>
</evidence>
<evidence type="ECO:0000313" key="9">
    <source>
        <dbReference type="RefSeq" id="XP_056866149.1"/>
    </source>
</evidence>
<sequence>MPGKNKVIVRAVSFDNKQHVSNEVSGGDEITLVSSAKDWLSENYGQGDGANYAEEEAAKEDEVLQETFVAWRELYEAELAIELTKLMPESALTAPKEKKLTGRQWFESGKASRTMVAANQESEEEDDEDTDFTLSSIQSPLLIDSRF</sequence>
<dbReference type="RefSeq" id="XP_018491088.1">
    <property type="nucleotide sequence ID" value="XM_018635586.2"/>
</dbReference>
<dbReference type="RefSeq" id="XP_056849385.1">
    <property type="nucleotide sequence ID" value="XM_056993405.1"/>
</dbReference>
<dbReference type="Proteomes" id="UP000504610">
    <property type="component" value="Chromosome 5"/>
</dbReference>
<name>A0A6J0LJ07_RAPSA</name>
<evidence type="ECO:0000313" key="7">
    <source>
        <dbReference type="RefSeq" id="XP_056862749.1"/>
    </source>
</evidence>
<dbReference type="Proteomes" id="UP000504610">
    <property type="component" value="Chromosome 1"/>
</dbReference>
<proteinExistence type="predicted"/>
<dbReference type="RefSeq" id="XP_056866149.1">
    <property type="nucleotide sequence ID" value="XM_057010169.1"/>
</dbReference>
<dbReference type="RefSeq" id="XP_056862749.1">
    <property type="nucleotide sequence ID" value="XM_057006769.1"/>
</dbReference>
<keyword evidence="2" id="KW-1185">Reference proteome</keyword>
<dbReference type="InterPro" id="IPR040213">
    <property type="entry name" value="GIR2-like"/>
</dbReference>
<dbReference type="RefSeq" id="XP_018459923.1">
    <property type="nucleotide sequence ID" value="XM_018604421.2"/>
</dbReference>
<protein>
    <submittedName>
        <fullName evidence="3">Uncharacterized protein LOC108830850 isoform X2</fullName>
    </submittedName>
    <submittedName>
        <fullName evidence="4">Uncharacterized protein LOC108861654 isoform X2</fullName>
    </submittedName>
    <submittedName>
        <fullName evidence="5">Uncharacterized protein LOC130494364 isoform X2</fullName>
    </submittedName>
    <submittedName>
        <fullName evidence="6">Uncharacterized protein LOC130494436 isoform X2</fullName>
    </submittedName>
    <submittedName>
        <fullName evidence="7">Uncharacterized protein LOC130510448 isoform X2</fullName>
    </submittedName>
    <submittedName>
        <fullName evidence="8">Uncharacterized protein LOC130510998 isoform X2</fullName>
    </submittedName>
    <submittedName>
        <fullName evidence="9">Uncharacterized protein LOC130512323 isoform X2</fullName>
    </submittedName>
</protein>
<reference evidence="2" key="1">
    <citation type="journal article" date="2019" name="Database">
        <title>The radish genome database (RadishGD): an integrated information resource for radish genomics.</title>
        <authorList>
            <person name="Yu H.J."/>
            <person name="Baek S."/>
            <person name="Lee Y.J."/>
            <person name="Cho A."/>
            <person name="Mun J.H."/>
        </authorList>
    </citation>
    <scope>NUCLEOTIDE SEQUENCE [LARGE SCALE GENOMIC DNA]</scope>
    <source>
        <strain evidence="2">cv. WK10039</strain>
    </source>
</reference>
<evidence type="ECO:0000313" key="8">
    <source>
        <dbReference type="RefSeq" id="XP_056863759.1"/>
    </source>
</evidence>
<dbReference type="OrthoDB" id="1000905at2759"/>
<gene>
    <name evidence="3" type="primary">LOC108830850</name>
    <name evidence="4" type="synonym">LOC108861654</name>
    <name evidence="5" type="synonym">LOC130494364</name>
    <name evidence="6" type="synonym">LOC130494436</name>
    <name evidence="7" type="synonym">LOC130510448</name>
    <name evidence="8" type="synonym">LOC130510998</name>
    <name evidence="9" type="synonym">LOC130512323</name>
</gene>
<dbReference type="GeneID" id="108861654"/>
<reference evidence="3 4" key="2">
    <citation type="submission" date="2025-04" db="UniProtKB">
        <authorList>
            <consortium name="RefSeq"/>
        </authorList>
    </citation>
    <scope>IDENTIFICATION</scope>
    <source>
        <tissue evidence="3 4">Leaf</tissue>
    </source>
</reference>
<accession>A0A6J0LJ07</accession>
<dbReference type="RefSeq" id="XP_056852014.1">
    <property type="nucleotide sequence ID" value="XM_056996034.1"/>
</dbReference>
<evidence type="ECO:0000313" key="2">
    <source>
        <dbReference type="Proteomes" id="UP000504610"/>
    </source>
</evidence>
<feature type="region of interest" description="Disordered" evidence="1">
    <location>
        <begin position="110"/>
        <end position="135"/>
    </location>
</feature>
<evidence type="ECO:0000313" key="5">
    <source>
        <dbReference type="RefSeq" id="XP_056849385.1"/>
    </source>
</evidence>
<dbReference type="Proteomes" id="UP000504610">
    <property type="component" value="Chromosome 9"/>
</dbReference>
<evidence type="ECO:0000313" key="3">
    <source>
        <dbReference type="RefSeq" id="XP_018459923.1"/>
    </source>
</evidence>
<evidence type="ECO:0000313" key="6">
    <source>
        <dbReference type="RefSeq" id="XP_056852014.1"/>
    </source>
</evidence>
<dbReference type="RefSeq" id="XP_056863759.1">
    <property type="nucleotide sequence ID" value="XM_057007779.1"/>
</dbReference>
<feature type="compositionally biased region" description="Acidic residues" evidence="1">
    <location>
        <begin position="121"/>
        <end position="131"/>
    </location>
</feature>
<dbReference type="GeneID" id="108830850"/>
<dbReference type="Proteomes" id="UP000504610">
    <property type="component" value="Chromosome 4"/>
</dbReference>
<evidence type="ECO:0000256" key="1">
    <source>
        <dbReference type="SAM" id="MobiDB-lite"/>
    </source>
</evidence>
<organism evidence="2 3">
    <name type="scientific">Raphanus sativus</name>
    <name type="common">Radish</name>
    <name type="synonym">Raphanus raphanistrum var. sativus</name>
    <dbReference type="NCBI Taxonomy" id="3726"/>
    <lineage>
        <taxon>Eukaryota</taxon>
        <taxon>Viridiplantae</taxon>
        <taxon>Streptophyta</taxon>
        <taxon>Embryophyta</taxon>
        <taxon>Tracheophyta</taxon>
        <taxon>Spermatophyta</taxon>
        <taxon>Magnoliopsida</taxon>
        <taxon>eudicotyledons</taxon>
        <taxon>Gunneridae</taxon>
        <taxon>Pentapetalae</taxon>
        <taxon>rosids</taxon>
        <taxon>malvids</taxon>
        <taxon>Brassicales</taxon>
        <taxon>Brassicaceae</taxon>
        <taxon>Brassiceae</taxon>
        <taxon>Raphanus</taxon>
    </lineage>
</organism>
<dbReference type="AlphaFoldDB" id="A0A6J0LJ07"/>
<dbReference type="PANTHER" id="PTHR12292">
    <property type="entry name" value="RWD DOMAIN-CONTAINING PROTEIN"/>
    <property type="match status" value="1"/>
</dbReference>